<feature type="chain" id="PRO_5024948993" evidence="1">
    <location>
        <begin position="22"/>
        <end position="284"/>
    </location>
</feature>
<proteinExistence type="predicted"/>
<keyword evidence="1" id="KW-0732">Signal</keyword>
<reference evidence="2 3" key="1">
    <citation type="submission" date="2019-09" db="EMBL/GenBank/DDBJ databases">
        <title>Genome sequence of Adhaeribacter sp. M2.</title>
        <authorList>
            <person name="Srinivasan S."/>
        </authorList>
    </citation>
    <scope>NUCLEOTIDE SEQUENCE [LARGE SCALE GENOMIC DNA]</scope>
    <source>
        <strain evidence="2 3">M2</strain>
    </source>
</reference>
<dbReference type="EMBL" id="VTWT01000007">
    <property type="protein sequence ID" value="KAA9331935.1"/>
    <property type="molecule type" value="Genomic_DNA"/>
</dbReference>
<dbReference type="Pfam" id="PF19841">
    <property type="entry name" value="GldN"/>
    <property type="match status" value="1"/>
</dbReference>
<dbReference type="AlphaFoldDB" id="A0A5N1IQY3"/>
<sequence>MKKTILASLVACFCVGFNLVAQTPTFSTSESVQPDRIPSKDMMYKKTVWRTIDLREKQNKPLFAFNNEITKILVEAVRRGDLPVYKNDSLISRLSSKEFFANMTMVEEGNEPSPEEIRLGFTRQEDDDWKRFASANVNSNETKANEFLPRELYLLEIKEDAIFDKKRSRMYHEIQSLTLIVPASLKTNLRNRDIIVGSFKYVDLVKVFHLYKADAFWINPRNDAENKNLAEAFELRLFSSFITKVSNPDNASLEDLYKGPGQGLLASQQKADKMLEFEYNLWSF</sequence>
<evidence type="ECO:0000313" key="3">
    <source>
        <dbReference type="Proteomes" id="UP000326570"/>
    </source>
</evidence>
<dbReference type="RefSeq" id="WP_150904544.1">
    <property type="nucleotide sequence ID" value="NZ_VTWT01000007.1"/>
</dbReference>
<organism evidence="2 3">
    <name type="scientific">Adhaeribacter soli</name>
    <dbReference type="NCBI Taxonomy" id="2607655"/>
    <lineage>
        <taxon>Bacteria</taxon>
        <taxon>Pseudomonadati</taxon>
        <taxon>Bacteroidota</taxon>
        <taxon>Cytophagia</taxon>
        <taxon>Cytophagales</taxon>
        <taxon>Hymenobacteraceae</taxon>
        <taxon>Adhaeribacter</taxon>
    </lineage>
</organism>
<protein>
    <submittedName>
        <fullName evidence="2">Gliding motility protein GldN</fullName>
    </submittedName>
</protein>
<evidence type="ECO:0000313" key="2">
    <source>
        <dbReference type="EMBL" id="KAA9331935.1"/>
    </source>
</evidence>
<gene>
    <name evidence="2" type="primary">gldN</name>
    <name evidence="2" type="ORF">F0P94_14150</name>
</gene>
<dbReference type="InterPro" id="IPR019847">
    <property type="entry name" value="Gliding_motility_assoc_GldN"/>
</dbReference>
<keyword evidence="3" id="KW-1185">Reference proteome</keyword>
<evidence type="ECO:0000256" key="1">
    <source>
        <dbReference type="SAM" id="SignalP"/>
    </source>
</evidence>
<accession>A0A5N1IQY3</accession>
<dbReference type="Proteomes" id="UP000326570">
    <property type="component" value="Unassembled WGS sequence"/>
</dbReference>
<dbReference type="NCBIfam" id="TIGR03523">
    <property type="entry name" value="GldN"/>
    <property type="match status" value="1"/>
</dbReference>
<comment type="caution">
    <text evidence="2">The sequence shown here is derived from an EMBL/GenBank/DDBJ whole genome shotgun (WGS) entry which is preliminary data.</text>
</comment>
<name>A0A5N1IQY3_9BACT</name>
<feature type="signal peptide" evidence="1">
    <location>
        <begin position="1"/>
        <end position="21"/>
    </location>
</feature>